<comment type="caution">
    <text evidence="3">The sequence shown here is derived from an EMBL/GenBank/DDBJ whole genome shotgun (WGS) entry which is preliminary data.</text>
</comment>
<dbReference type="GO" id="GO:0008830">
    <property type="term" value="F:dTDP-4-dehydrorhamnose 3,5-epimerase activity"/>
    <property type="evidence" value="ECO:0007669"/>
    <property type="project" value="InterPro"/>
</dbReference>
<accession>A0A2M8KSE9</accession>
<feature type="active site" description="Proton donor" evidence="1">
    <location>
        <position position="164"/>
    </location>
</feature>
<dbReference type="Pfam" id="PF00908">
    <property type="entry name" value="dTDP_sugar_isom"/>
    <property type="match status" value="1"/>
</dbReference>
<gene>
    <name evidence="3" type="ORF">COU88_02745</name>
</gene>
<proteinExistence type="predicted"/>
<dbReference type="PANTHER" id="PTHR21047">
    <property type="entry name" value="DTDP-6-DEOXY-D-GLUCOSE-3,5 EPIMERASE"/>
    <property type="match status" value="1"/>
</dbReference>
<reference evidence="4" key="1">
    <citation type="submission" date="2017-09" db="EMBL/GenBank/DDBJ databases">
        <title>Depth-based differentiation of microbial function through sediment-hosted aquifers and enrichment of novel symbionts in the deep terrestrial subsurface.</title>
        <authorList>
            <person name="Probst A.J."/>
            <person name="Ladd B."/>
            <person name="Jarett J.K."/>
            <person name="Geller-Mcgrath D.E."/>
            <person name="Sieber C.M.K."/>
            <person name="Emerson J.B."/>
            <person name="Anantharaman K."/>
            <person name="Thomas B.C."/>
            <person name="Malmstrom R."/>
            <person name="Stieglmeier M."/>
            <person name="Klingl A."/>
            <person name="Woyke T."/>
            <person name="Ryan C.M."/>
            <person name="Banfield J.F."/>
        </authorList>
    </citation>
    <scope>NUCLEOTIDE SEQUENCE [LARGE SCALE GENOMIC DNA]</scope>
</reference>
<sequence length="221" mass="24840">MSVYLLPLAVFLKNMEPVYSNNKYKPISRLKIAENIYKTSIDGLLYCSHNTHSDSRGFFSEIGRVPEVESVIGAAFPIKQISHARSNKNVIRGFHGENWAKYVQVVSGKCFSAVADVRPESVTFLNVEIFILGQGEGTLDGSLYIPPRLGNSMCVLDGPVDYIYLFNQLYSLRDVSGDVAISLFDNDLGVEWPISKEEMIISERDKNSVTLREQYPEAFQN</sequence>
<feature type="site" description="Participates in a stacking interaction with the thymidine ring of dTDP-4-oxo-6-deoxyglucose" evidence="2">
    <location>
        <position position="170"/>
    </location>
</feature>
<dbReference type="InterPro" id="IPR014710">
    <property type="entry name" value="RmlC-like_jellyroll"/>
</dbReference>
<dbReference type="InterPro" id="IPR000888">
    <property type="entry name" value="RmlC-like"/>
</dbReference>
<dbReference type="AlphaFoldDB" id="A0A2M8KSE9"/>
<feature type="active site" description="Proton acceptor" evidence="1">
    <location>
        <position position="95"/>
    </location>
</feature>
<dbReference type="GO" id="GO:0000271">
    <property type="term" value="P:polysaccharide biosynthetic process"/>
    <property type="evidence" value="ECO:0007669"/>
    <property type="project" value="TreeGrafter"/>
</dbReference>
<dbReference type="Gene3D" id="2.60.120.10">
    <property type="entry name" value="Jelly Rolls"/>
    <property type="match status" value="1"/>
</dbReference>
<dbReference type="InterPro" id="IPR011051">
    <property type="entry name" value="RmlC_Cupin_sf"/>
</dbReference>
<name>A0A2M8KSE9_9BACT</name>
<evidence type="ECO:0008006" key="5">
    <source>
        <dbReference type="Google" id="ProtNLM"/>
    </source>
</evidence>
<dbReference type="EMBL" id="PFED01000115">
    <property type="protein sequence ID" value="PJE62852.1"/>
    <property type="molecule type" value="Genomic_DNA"/>
</dbReference>
<dbReference type="GO" id="GO:0019305">
    <property type="term" value="P:dTDP-rhamnose biosynthetic process"/>
    <property type="evidence" value="ECO:0007669"/>
    <property type="project" value="TreeGrafter"/>
</dbReference>
<dbReference type="SUPFAM" id="SSF51182">
    <property type="entry name" value="RmlC-like cupins"/>
    <property type="match status" value="1"/>
</dbReference>
<protein>
    <recommendedName>
        <fullName evidence="5">dTDP-4-dehydrorhamnose 3,5-epimerase</fullName>
    </recommendedName>
</protein>
<dbReference type="PANTHER" id="PTHR21047:SF2">
    <property type="entry name" value="THYMIDINE DIPHOSPHO-4-KETO-RHAMNOSE 3,5-EPIMERASE"/>
    <property type="match status" value="1"/>
</dbReference>
<evidence type="ECO:0000256" key="2">
    <source>
        <dbReference type="PIRSR" id="PIRSR600888-3"/>
    </source>
</evidence>
<dbReference type="GO" id="GO:0005829">
    <property type="term" value="C:cytosol"/>
    <property type="evidence" value="ECO:0007669"/>
    <property type="project" value="TreeGrafter"/>
</dbReference>
<organism evidence="3 4">
    <name type="scientific">Candidatus Roizmanbacteria bacterium CG10_big_fil_rev_8_21_14_0_10_39_6</name>
    <dbReference type="NCBI Taxonomy" id="1974853"/>
    <lineage>
        <taxon>Bacteria</taxon>
        <taxon>Candidatus Roizmaniibacteriota</taxon>
    </lineage>
</organism>
<dbReference type="Proteomes" id="UP000229554">
    <property type="component" value="Unassembled WGS sequence"/>
</dbReference>
<evidence type="ECO:0000256" key="1">
    <source>
        <dbReference type="PIRSR" id="PIRSR600888-1"/>
    </source>
</evidence>
<evidence type="ECO:0000313" key="3">
    <source>
        <dbReference type="EMBL" id="PJE62852.1"/>
    </source>
</evidence>
<evidence type="ECO:0000313" key="4">
    <source>
        <dbReference type="Proteomes" id="UP000229554"/>
    </source>
</evidence>